<dbReference type="InterPro" id="IPR051404">
    <property type="entry name" value="TA_system_antitoxin"/>
</dbReference>
<gene>
    <name evidence="1" type="ORF">DSM107010_04770</name>
</gene>
<dbReference type="PANTHER" id="PTHR34504:SF2">
    <property type="entry name" value="UPF0150 PROTEIN SSL0259"/>
    <property type="match status" value="1"/>
</dbReference>
<dbReference type="PANTHER" id="PTHR34504">
    <property type="entry name" value="ANTITOXIN HICB"/>
    <property type="match status" value="1"/>
</dbReference>
<reference evidence="1 2" key="1">
    <citation type="journal article" date="2019" name="Genome Biol. Evol.">
        <title>Day and night: Metabolic profiles and evolutionary relationships of six axenic non-marine cyanobacteria.</title>
        <authorList>
            <person name="Will S.E."/>
            <person name="Henke P."/>
            <person name="Boedeker C."/>
            <person name="Huang S."/>
            <person name="Brinkmann H."/>
            <person name="Rohde M."/>
            <person name="Jarek M."/>
            <person name="Friedl T."/>
            <person name="Seufert S."/>
            <person name="Schumacher M."/>
            <person name="Overmann J."/>
            <person name="Neumann-Schaal M."/>
            <person name="Petersen J."/>
        </authorList>
    </citation>
    <scope>NUCLEOTIDE SEQUENCE [LARGE SCALE GENOMIC DNA]</scope>
    <source>
        <strain evidence="1 2">SAG 39.79</strain>
    </source>
</reference>
<dbReference type="EMBL" id="RSCK01000002">
    <property type="protein sequence ID" value="RUT14446.1"/>
    <property type="molecule type" value="Genomic_DNA"/>
</dbReference>
<organism evidence="1 2">
    <name type="scientific">Chroococcidiopsis cubana SAG 39.79</name>
    <dbReference type="NCBI Taxonomy" id="388085"/>
    <lineage>
        <taxon>Bacteria</taxon>
        <taxon>Bacillati</taxon>
        <taxon>Cyanobacteriota</taxon>
        <taxon>Cyanophyceae</taxon>
        <taxon>Chroococcidiopsidales</taxon>
        <taxon>Chroococcidiopsidaceae</taxon>
        <taxon>Chroococcidiopsis</taxon>
    </lineage>
</organism>
<comment type="caution">
    <text evidence="1">The sequence shown here is derived from an EMBL/GenBank/DDBJ whole genome shotgun (WGS) entry which is preliminary data.</text>
</comment>
<dbReference type="RefSeq" id="WP_106169581.1">
    <property type="nucleotide sequence ID" value="NZ_JAVKZF010000008.1"/>
</dbReference>
<dbReference type="InterPro" id="IPR035069">
    <property type="entry name" value="TTHA1013/TTHA0281-like"/>
</dbReference>
<dbReference type="Gene3D" id="3.30.160.250">
    <property type="match status" value="1"/>
</dbReference>
<proteinExistence type="predicted"/>
<sequence>MKTRNFTAIVYREDDMYVAECPEVGTVDQGETIEQAVANLREATKLYLEEFSLPEVTPRYITNIEVSYA</sequence>
<dbReference type="AlphaFoldDB" id="A0AB37USN9"/>
<keyword evidence="2" id="KW-1185">Reference proteome</keyword>
<protein>
    <submittedName>
        <fullName evidence="1">HicB family protein</fullName>
    </submittedName>
</protein>
<name>A0AB37USN9_9CYAN</name>
<dbReference type="Proteomes" id="UP000282574">
    <property type="component" value="Unassembled WGS sequence"/>
</dbReference>
<evidence type="ECO:0000313" key="1">
    <source>
        <dbReference type="EMBL" id="RUT14446.1"/>
    </source>
</evidence>
<evidence type="ECO:0000313" key="2">
    <source>
        <dbReference type="Proteomes" id="UP000282574"/>
    </source>
</evidence>
<dbReference type="SUPFAM" id="SSF143100">
    <property type="entry name" value="TTHA1013/TTHA0281-like"/>
    <property type="match status" value="1"/>
</dbReference>
<accession>A0AB37USN9</accession>